<feature type="compositionally biased region" description="Pro residues" evidence="4">
    <location>
        <begin position="1087"/>
        <end position="1096"/>
    </location>
</feature>
<dbReference type="SMART" id="SM00248">
    <property type="entry name" value="ANK"/>
    <property type="match status" value="11"/>
</dbReference>
<evidence type="ECO:0000256" key="1">
    <source>
        <dbReference type="ARBA" id="ARBA00022737"/>
    </source>
</evidence>
<feature type="region of interest" description="Disordered" evidence="4">
    <location>
        <begin position="331"/>
        <end position="379"/>
    </location>
</feature>
<reference evidence="5 6" key="1">
    <citation type="submission" date="2024-01" db="EMBL/GenBank/DDBJ databases">
        <authorList>
            <person name="Allen C."/>
            <person name="Tagirdzhanova G."/>
        </authorList>
    </citation>
    <scope>NUCLEOTIDE SEQUENCE [LARGE SCALE GENOMIC DNA]</scope>
</reference>
<name>A0ABP0CFH7_9PEZI</name>
<proteinExistence type="predicted"/>
<protein>
    <recommendedName>
        <fullName evidence="7">Ankyrin repeat protein</fullName>
    </recommendedName>
</protein>
<evidence type="ECO:0000313" key="6">
    <source>
        <dbReference type="Proteomes" id="UP001642406"/>
    </source>
</evidence>
<accession>A0ABP0CFH7</accession>
<sequence>MAGLAKGRPQVHPNAALAGLPQRLRPPPNPTSRTPSYWPGPPPPPRDANHLPDREQRLNRVLYGSLDDVIHRLKRINTSIRDLIRQHESAWMSMRLLYNSIVTLQKLFERLGDMFRNLSQIESVAKEVNIYEPEKIVFHDPDDDSEGYSSLDEEPRQQHNQKKKQIPTSEKSSSSCYDTPATHGTPSFLSQQSLSPMAWCNRVLPKVEPMLVEFRTYVVDLESACRSAVMRRPSKLMQDPDGIPLRWSEIYIYNTVRKLGGYQLQLETHMLSCKYIHMVSTESLYTSQYDDYGNPNADYYYHRSPSIAPHDGQPSFYTFWSGVDLVTAAKRHRDKAKKKSKKLKGTLSSDGTKDRSGKTKSKTKKSKDTKGKTKEEFAQAPASKEDLLAAIDRKDYLTVVTMLMSDMSLNEMLEDGTFLLSHAVDEDNSALVSILAMCGADPNVRHRSGNTPLHFASYANCVASALLLLELGAKVDVRDVNGLTPLHIACRERNASIVLQLLAHGANPNTCDDRGLTPLAYALMSVKKSVPSRDILTVLLTYGGCATGNGLLLQPFIESILRYDSTLMCNYIKDQPDIVESEMLVATTGGGADNGIVRIRPLYAAILVGNIFAIDQLLRNGADVHHISTSYGKTTTYLSLAVQTDSTSIVSRLLIQNADPNVANNRGRTPLHFASASPRGDLEIAKLLLRHDADPLAATHDRHSQALHMAVRIGRADVCDVLLKNGASVDRPLKSGITPVMLAVYHNSKIMMAFLMSRGANVKYATPIYGETAMHTACRVGNVTLAALLLGEGLSVNAQVPFPPPRQASSLVTSSTPTSQSDSRKNSSITNDNGDIGHESDADSDVDSNDTVDEDDLVIRRKHSHLDRQDSTSINESTTTTTAATTVTGAASARRSVCGYAPIHAAASRGHIEIVRWLLANGADPEARIGRTAANMCLGKDRLKGKGKDNAGVSGRDETGPLNDYDEDDENDLGETPVEIARIFGHDRTAAVIADAILAASPAVTQYLSTSPSTASSDSTSSSSHPYGAPPPPPPPPGPPGHSHRRSGYASTSEKHPSQYSLETNSDSTDEGDALMEELHRTKAVLPPHPTPPPSQEPVQGSSEPST</sequence>
<dbReference type="PROSITE" id="PS50297">
    <property type="entry name" value="ANK_REP_REGION"/>
    <property type="match status" value="6"/>
</dbReference>
<dbReference type="Pfam" id="PF00023">
    <property type="entry name" value="Ank"/>
    <property type="match status" value="1"/>
</dbReference>
<dbReference type="Pfam" id="PF12796">
    <property type="entry name" value="Ank_2"/>
    <property type="match status" value="2"/>
</dbReference>
<comment type="caution">
    <text evidence="5">The sequence shown here is derived from an EMBL/GenBank/DDBJ whole genome shotgun (WGS) entry which is preliminary data.</text>
</comment>
<organism evidence="5 6">
    <name type="scientific">Sporothrix bragantina</name>
    <dbReference type="NCBI Taxonomy" id="671064"/>
    <lineage>
        <taxon>Eukaryota</taxon>
        <taxon>Fungi</taxon>
        <taxon>Dikarya</taxon>
        <taxon>Ascomycota</taxon>
        <taxon>Pezizomycotina</taxon>
        <taxon>Sordariomycetes</taxon>
        <taxon>Sordariomycetidae</taxon>
        <taxon>Ophiostomatales</taxon>
        <taxon>Ophiostomataceae</taxon>
        <taxon>Sporothrix</taxon>
    </lineage>
</organism>
<feature type="compositionally biased region" description="Polar residues" evidence="4">
    <location>
        <begin position="166"/>
        <end position="181"/>
    </location>
</feature>
<feature type="region of interest" description="Disordered" evidence="4">
    <location>
        <begin position="1"/>
        <end position="51"/>
    </location>
</feature>
<feature type="repeat" description="ANK" evidence="3">
    <location>
        <begin position="735"/>
        <end position="767"/>
    </location>
</feature>
<dbReference type="PROSITE" id="PS50088">
    <property type="entry name" value="ANK_REPEAT"/>
    <property type="match status" value="7"/>
</dbReference>
<feature type="repeat" description="ANK" evidence="3">
    <location>
        <begin position="702"/>
        <end position="734"/>
    </location>
</feature>
<feature type="compositionally biased region" description="Acidic residues" evidence="4">
    <location>
        <begin position="842"/>
        <end position="856"/>
    </location>
</feature>
<feature type="repeat" description="ANK" evidence="3">
    <location>
        <begin position="666"/>
        <end position="700"/>
    </location>
</feature>
<dbReference type="Pfam" id="PF13857">
    <property type="entry name" value="Ank_5"/>
    <property type="match status" value="1"/>
</dbReference>
<gene>
    <name evidence="5" type="ORF">SBRCBS47491_007663</name>
</gene>
<dbReference type="EMBL" id="CAWUHC010000089">
    <property type="protein sequence ID" value="CAK7230666.1"/>
    <property type="molecule type" value="Genomic_DNA"/>
</dbReference>
<dbReference type="SUPFAM" id="SSF48403">
    <property type="entry name" value="Ankyrin repeat"/>
    <property type="match status" value="2"/>
</dbReference>
<dbReference type="PANTHER" id="PTHR24198:SF165">
    <property type="entry name" value="ANKYRIN REPEAT-CONTAINING PROTEIN-RELATED"/>
    <property type="match status" value="1"/>
</dbReference>
<dbReference type="Proteomes" id="UP001642406">
    <property type="component" value="Unassembled WGS sequence"/>
</dbReference>
<dbReference type="Gene3D" id="1.25.40.20">
    <property type="entry name" value="Ankyrin repeat-containing domain"/>
    <property type="match status" value="3"/>
</dbReference>
<feature type="region of interest" description="Disordered" evidence="4">
    <location>
        <begin position="1009"/>
        <end position="1107"/>
    </location>
</feature>
<evidence type="ECO:0000256" key="2">
    <source>
        <dbReference type="ARBA" id="ARBA00023043"/>
    </source>
</evidence>
<keyword evidence="1" id="KW-0677">Repeat</keyword>
<evidence type="ECO:0000256" key="3">
    <source>
        <dbReference type="PROSITE-ProRule" id="PRU00023"/>
    </source>
</evidence>
<dbReference type="InterPro" id="IPR002110">
    <property type="entry name" value="Ankyrin_rpt"/>
</dbReference>
<feature type="compositionally biased region" description="Basic and acidic residues" evidence="4">
    <location>
        <begin position="366"/>
        <end position="379"/>
    </location>
</feature>
<dbReference type="InterPro" id="IPR036770">
    <property type="entry name" value="Ankyrin_rpt-contain_sf"/>
</dbReference>
<evidence type="ECO:0000313" key="5">
    <source>
        <dbReference type="EMBL" id="CAK7230666.1"/>
    </source>
</evidence>
<keyword evidence="6" id="KW-1185">Reference proteome</keyword>
<feature type="region of interest" description="Disordered" evidence="4">
    <location>
        <begin position="801"/>
        <end position="891"/>
    </location>
</feature>
<feature type="compositionally biased region" description="Polar residues" evidence="4">
    <location>
        <begin position="1058"/>
        <end position="1067"/>
    </location>
</feature>
<feature type="compositionally biased region" description="Polar residues" evidence="4">
    <location>
        <begin position="807"/>
        <end position="833"/>
    </location>
</feature>
<feature type="compositionally biased region" description="Basic residues" evidence="4">
    <location>
        <begin position="331"/>
        <end position="344"/>
    </location>
</feature>
<feature type="repeat" description="ANK" evidence="3">
    <location>
        <begin position="481"/>
        <end position="513"/>
    </location>
</feature>
<feature type="compositionally biased region" description="Basic and acidic residues" evidence="4">
    <location>
        <begin position="942"/>
        <end position="959"/>
    </location>
</feature>
<dbReference type="PANTHER" id="PTHR24198">
    <property type="entry name" value="ANKYRIN REPEAT AND PROTEIN KINASE DOMAIN-CONTAINING PROTEIN"/>
    <property type="match status" value="1"/>
</dbReference>
<feature type="repeat" description="ANK" evidence="3">
    <location>
        <begin position="898"/>
        <end position="930"/>
    </location>
</feature>
<feature type="region of interest" description="Disordered" evidence="4">
    <location>
        <begin position="135"/>
        <end position="181"/>
    </location>
</feature>
<feature type="repeat" description="ANK" evidence="3">
    <location>
        <begin position="769"/>
        <end position="801"/>
    </location>
</feature>
<feature type="compositionally biased region" description="Low complexity" evidence="4">
    <location>
        <begin position="871"/>
        <end position="891"/>
    </location>
</feature>
<feature type="compositionally biased region" description="Low complexity" evidence="4">
    <location>
        <begin position="1009"/>
        <end position="1027"/>
    </location>
</feature>
<evidence type="ECO:0008006" key="7">
    <source>
        <dbReference type="Google" id="ProtNLM"/>
    </source>
</evidence>
<feature type="compositionally biased region" description="Pro residues" evidence="4">
    <location>
        <begin position="1028"/>
        <end position="1040"/>
    </location>
</feature>
<feature type="repeat" description="ANK" evidence="3">
    <location>
        <begin position="448"/>
        <end position="480"/>
    </location>
</feature>
<keyword evidence="2 3" id="KW-0040">ANK repeat</keyword>
<feature type="region of interest" description="Disordered" evidence="4">
    <location>
        <begin position="942"/>
        <end position="972"/>
    </location>
</feature>
<evidence type="ECO:0000256" key="4">
    <source>
        <dbReference type="SAM" id="MobiDB-lite"/>
    </source>
</evidence>